<evidence type="ECO:0000313" key="7">
    <source>
        <dbReference type="Proteomes" id="UP000188268"/>
    </source>
</evidence>
<dbReference type="SMART" id="SM00328">
    <property type="entry name" value="BPI1"/>
    <property type="match status" value="1"/>
</dbReference>
<dbReference type="GO" id="GO:0008289">
    <property type="term" value="F:lipid binding"/>
    <property type="evidence" value="ECO:0007669"/>
    <property type="project" value="InterPro"/>
</dbReference>
<dbReference type="EMBL" id="AWWV01009853">
    <property type="protein sequence ID" value="OMO83603.1"/>
    <property type="molecule type" value="Genomic_DNA"/>
</dbReference>
<dbReference type="Proteomes" id="UP000188268">
    <property type="component" value="Unassembled WGS sequence"/>
</dbReference>
<dbReference type="OMA" id="TEPPMIN"/>
<keyword evidence="7" id="KW-1185">Reference proteome</keyword>
<sequence>MAHAVPFILFSFVFIPATITLVESNQQGFISAVISDKGLDFAKDLLIEKAISSIIPLQLSDIEKSVKIPVIGKVKLGLSNIIINSLDVASSSVETGDSGIVLVASGATADMSMDWKYSYKTWVISISDKGTATVQVEGMVVGLSVAIINEEGTLKIVLLDCGCRVEDISIKVDGGASWLYQGIIDAFQGKIVSAVEDAITKKLKEGINKLDSLLQSLPKEMEVNSVVALNITFVDDPLLSDSSVELEINGLFTGVDGISVSNYYYYHKEPQTFLPNKMSTKMVGISLHEYVFDSAARVYFNANYLQWTVDQIPDQSIMNTAGWKYIIPQLYEQYPDDDMNFSIAVTSPPIIRITGDDIYTTIDGDLLIEVLNSGEVVPVACISLVINASCSVEIHGNNLAGSISLVNFTASLKWSDIGNLHMNLIQAIMSTILKTFFMPYLNTHLRRGFPLPLPRGFTLQNAEIIRHDSWVTVCSDLSYPKRYDLNQLPIMVTA</sequence>
<feature type="signal peptide" evidence="3">
    <location>
        <begin position="1"/>
        <end position="24"/>
    </location>
</feature>
<dbReference type="GO" id="GO:0005615">
    <property type="term" value="C:extracellular space"/>
    <property type="evidence" value="ECO:0007669"/>
    <property type="project" value="InterPro"/>
</dbReference>
<keyword evidence="3" id="KW-0732">Signal</keyword>
<feature type="chain" id="PRO_5012390436" description="Lipid-binding serum glycoprotein C-terminal domain-containing protein" evidence="3">
    <location>
        <begin position="25"/>
        <end position="494"/>
    </location>
</feature>
<dbReference type="InterPro" id="IPR017943">
    <property type="entry name" value="Bactericidal_perm-incr_a/b_dom"/>
</dbReference>
<dbReference type="AlphaFoldDB" id="A0A1R3IM20"/>
<dbReference type="Pfam" id="PF01273">
    <property type="entry name" value="LBP_BPI_CETP"/>
    <property type="match status" value="1"/>
</dbReference>
<comment type="similarity">
    <text evidence="2">Belongs to the BPI/LBP/Plunc superfamily. BPI/LBP (TC 1.C.40) family.</text>
</comment>
<evidence type="ECO:0000313" key="6">
    <source>
        <dbReference type="EMBL" id="OMO83603.1"/>
    </source>
</evidence>
<evidence type="ECO:0000256" key="1">
    <source>
        <dbReference type="ARBA" id="ARBA00023180"/>
    </source>
</evidence>
<dbReference type="Gramene" id="OMO83603">
    <property type="protein sequence ID" value="OMO83603"/>
    <property type="gene ID" value="CCACVL1_11327"/>
</dbReference>
<comment type="caution">
    <text evidence="6">The sequence shown here is derived from an EMBL/GenBank/DDBJ whole genome shotgun (WGS) entry which is preliminary data.</text>
</comment>
<feature type="domain" description="Lipid-binding serum glycoprotein N-terminal" evidence="4">
    <location>
        <begin position="34"/>
        <end position="257"/>
    </location>
</feature>
<dbReference type="Pfam" id="PF02886">
    <property type="entry name" value="LBP_BPI_CETP_C"/>
    <property type="match status" value="1"/>
</dbReference>
<dbReference type="PIRSF" id="PIRSF002417">
    <property type="entry name" value="Lipid_binding_protein"/>
    <property type="match status" value="1"/>
</dbReference>
<keyword evidence="1" id="KW-0325">Glycoprotein</keyword>
<organism evidence="6 7">
    <name type="scientific">Corchorus capsularis</name>
    <name type="common">Jute</name>
    <dbReference type="NCBI Taxonomy" id="210143"/>
    <lineage>
        <taxon>Eukaryota</taxon>
        <taxon>Viridiplantae</taxon>
        <taxon>Streptophyta</taxon>
        <taxon>Embryophyta</taxon>
        <taxon>Tracheophyta</taxon>
        <taxon>Spermatophyta</taxon>
        <taxon>Magnoliopsida</taxon>
        <taxon>eudicotyledons</taxon>
        <taxon>Gunneridae</taxon>
        <taxon>Pentapetalae</taxon>
        <taxon>rosids</taxon>
        <taxon>malvids</taxon>
        <taxon>Malvales</taxon>
        <taxon>Malvaceae</taxon>
        <taxon>Grewioideae</taxon>
        <taxon>Apeibeae</taxon>
        <taxon>Corchorus</taxon>
    </lineage>
</organism>
<dbReference type="OrthoDB" id="10255543at2759"/>
<dbReference type="SUPFAM" id="SSF55394">
    <property type="entry name" value="Bactericidal permeability-increasing protein, BPI"/>
    <property type="match status" value="2"/>
</dbReference>
<evidence type="ECO:0000256" key="3">
    <source>
        <dbReference type="SAM" id="SignalP"/>
    </source>
</evidence>
<dbReference type="PANTHER" id="PTHR46801:SF2">
    <property type="entry name" value="LIPOPOLYSACCHARIDE-BINDING PROTEIN"/>
    <property type="match status" value="1"/>
</dbReference>
<proteinExistence type="inferred from homology"/>
<evidence type="ECO:0000259" key="5">
    <source>
        <dbReference type="SMART" id="SM00329"/>
    </source>
</evidence>
<feature type="domain" description="Lipid-binding serum glycoprotein C-terminal" evidence="5">
    <location>
        <begin position="277"/>
        <end position="475"/>
    </location>
</feature>
<evidence type="ECO:0008006" key="8">
    <source>
        <dbReference type="Google" id="ProtNLM"/>
    </source>
</evidence>
<dbReference type="InterPro" id="IPR017942">
    <property type="entry name" value="Lipid-bd_serum_glycop_N"/>
</dbReference>
<evidence type="ECO:0000256" key="2">
    <source>
        <dbReference type="ARBA" id="ARBA00060933"/>
    </source>
</evidence>
<evidence type="ECO:0000259" key="4">
    <source>
        <dbReference type="SMART" id="SM00328"/>
    </source>
</evidence>
<gene>
    <name evidence="6" type="ORF">CCACVL1_11327</name>
</gene>
<reference evidence="6 7" key="1">
    <citation type="submission" date="2013-09" db="EMBL/GenBank/DDBJ databases">
        <title>Corchorus capsularis genome sequencing.</title>
        <authorList>
            <person name="Alam M."/>
            <person name="Haque M.S."/>
            <person name="Islam M.S."/>
            <person name="Emdad E.M."/>
            <person name="Islam M.M."/>
            <person name="Ahmed B."/>
            <person name="Halim A."/>
            <person name="Hossen Q.M.M."/>
            <person name="Hossain M.Z."/>
            <person name="Ahmed R."/>
            <person name="Khan M.M."/>
            <person name="Islam R."/>
            <person name="Rashid M.M."/>
            <person name="Khan S.A."/>
            <person name="Rahman M.S."/>
            <person name="Alam M."/>
        </authorList>
    </citation>
    <scope>NUCLEOTIDE SEQUENCE [LARGE SCALE GENOMIC DNA]</scope>
    <source>
        <strain evidence="7">cv. CVL-1</strain>
        <tissue evidence="6">Whole seedling</tissue>
    </source>
</reference>
<dbReference type="FunFam" id="3.15.10.10:FF:000001">
    <property type="entry name" value="phospholipid transfer protein-like"/>
    <property type="match status" value="1"/>
</dbReference>
<accession>A0A1R3IM20</accession>
<dbReference type="Gene3D" id="3.15.10.10">
    <property type="entry name" value="Bactericidal permeability-increasing protein, domain 1"/>
    <property type="match status" value="1"/>
</dbReference>
<dbReference type="STRING" id="210143.A0A1R3IM20"/>
<dbReference type="InterPro" id="IPR045897">
    <property type="entry name" value="BPI/LBP_pln"/>
</dbReference>
<dbReference type="Gene3D" id="3.15.20.10">
    <property type="entry name" value="Bactericidal permeability-increasing protein, domain 2"/>
    <property type="match status" value="1"/>
</dbReference>
<name>A0A1R3IM20_COCAP</name>
<protein>
    <recommendedName>
        <fullName evidence="8">Lipid-binding serum glycoprotein C-terminal domain-containing protein</fullName>
    </recommendedName>
</protein>
<dbReference type="PANTHER" id="PTHR46801">
    <property type="entry name" value="OS06G0309200 PROTEIN"/>
    <property type="match status" value="1"/>
</dbReference>
<dbReference type="CDD" id="cd00025">
    <property type="entry name" value="BPI1"/>
    <property type="match status" value="1"/>
</dbReference>
<dbReference type="InterPro" id="IPR030675">
    <property type="entry name" value="BPI/LBP"/>
</dbReference>
<dbReference type="CDD" id="cd00026">
    <property type="entry name" value="BPI2"/>
    <property type="match status" value="1"/>
</dbReference>
<dbReference type="SMART" id="SM00329">
    <property type="entry name" value="BPI2"/>
    <property type="match status" value="1"/>
</dbReference>
<dbReference type="InterPro" id="IPR001124">
    <property type="entry name" value="Lipid-bd_serum_glycop_C"/>
</dbReference>